<dbReference type="AlphaFoldDB" id="A0A0F9QQL5"/>
<organism evidence="1">
    <name type="scientific">marine sediment metagenome</name>
    <dbReference type="NCBI Taxonomy" id="412755"/>
    <lineage>
        <taxon>unclassified sequences</taxon>
        <taxon>metagenomes</taxon>
        <taxon>ecological metagenomes</taxon>
    </lineage>
</organism>
<name>A0A0F9QQL5_9ZZZZ</name>
<gene>
    <name evidence="1" type="ORF">LCGC14_0672600</name>
</gene>
<proteinExistence type="predicted"/>
<comment type="caution">
    <text evidence="1">The sequence shown here is derived from an EMBL/GenBank/DDBJ whole genome shotgun (WGS) entry which is preliminary data.</text>
</comment>
<reference evidence="1" key="1">
    <citation type="journal article" date="2015" name="Nature">
        <title>Complex archaea that bridge the gap between prokaryotes and eukaryotes.</title>
        <authorList>
            <person name="Spang A."/>
            <person name="Saw J.H."/>
            <person name="Jorgensen S.L."/>
            <person name="Zaremba-Niedzwiedzka K."/>
            <person name="Martijn J."/>
            <person name="Lind A.E."/>
            <person name="van Eijk R."/>
            <person name="Schleper C."/>
            <person name="Guy L."/>
            <person name="Ettema T.J."/>
        </authorList>
    </citation>
    <scope>NUCLEOTIDE SEQUENCE</scope>
</reference>
<sequence length="49" mass="5637">MKVHGYTTVFGDRYFLEFPEGEAPDQIVTYKTGALFLDEDFTPVNKSDF</sequence>
<accession>A0A0F9QQL5</accession>
<protein>
    <submittedName>
        <fullName evidence="1">Uncharacterized protein</fullName>
    </submittedName>
</protein>
<dbReference type="EMBL" id="LAZR01001328">
    <property type="protein sequence ID" value="KKN46490.1"/>
    <property type="molecule type" value="Genomic_DNA"/>
</dbReference>
<evidence type="ECO:0000313" key="1">
    <source>
        <dbReference type="EMBL" id="KKN46490.1"/>
    </source>
</evidence>